<protein>
    <recommendedName>
        <fullName evidence="16">Fumarate reductase (Quinol) flavoprotein subunit</fullName>
    </recommendedName>
</protein>
<feature type="binding site" evidence="11">
    <location>
        <position position="385"/>
    </location>
    <ligand>
        <name>substrate</name>
    </ligand>
</feature>
<dbReference type="Gene3D" id="3.90.700.10">
    <property type="entry name" value="Succinate dehydrogenase/fumarate reductase flavoprotein, catalytic domain"/>
    <property type="match status" value="1"/>
</dbReference>
<evidence type="ECO:0000256" key="8">
    <source>
        <dbReference type="ARBA" id="ARBA00023002"/>
    </source>
</evidence>
<reference evidence="14 15" key="1">
    <citation type="journal article" date="2016" name="Environ. Microbiol.">
        <title>Genomic resolution of a cold subsurface aquifer community provides metabolic insights for novel microbes adapted to high CO concentrations.</title>
        <authorList>
            <person name="Probst A.J."/>
            <person name="Castelle C.J."/>
            <person name="Singh A."/>
            <person name="Brown C.T."/>
            <person name="Anantharaman K."/>
            <person name="Sharon I."/>
            <person name="Hug L.A."/>
            <person name="Burstein D."/>
            <person name="Emerson J.B."/>
            <person name="Thomas B.C."/>
            <person name="Banfield J.F."/>
        </authorList>
    </citation>
    <scope>NUCLEOTIDE SEQUENCE [LARGE SCALE GENOMIC DNA]</scope>
    <source>
        <strain evidence="14">CG2_30_54_11</strain>
    </source>
</reference>
<evidence type="ECO:0000313" key="15">
    <source>
        <dbReference type="Proteomes" id="UP000183245"/>
    </source>
</evidence>
<feature type="binding site" evidence="11">
    <location>
        <begin position="12"/>
        <end position="17"/>
    </location>
    <ligand>
        <name>FAD</name>
        <dbReference type="ChEBI" id="CHEBI:57692"/>
    </ligand>
</feature>
<dbReference type="InterPro" id="IPR036188">
    <property type="entry name" value="FAD/NAD-bd_sf"/>
</dbReference>
<evidence type="ECO:0000256" key="1">
    <source>
        <dbReference type="ARBA" id="ARBA00001974"/>
    </source>
</evidence>
<dbReference type="PIRSF" id="PIRSF000171">
    <property type="entry name" value="SDHA_APRA_LASPO"/>
    <property type="match status" value="1"/>
</dbReference>
<feature type="binding site" evidence="11">
    <location>
        <position position="342"/>
    </location>
    <ligand>
        <name>substrate</name>
    </ligand>
</feature>
<evidence type="ECO:0000256" key="7">
    <source>
        <dbReference type="ARBA" id="ARBA00022982"/>
    </source>
</evidence>
<evidence type="ECO:0000256" key="3">
    <source>
        <dbReference type="ARBA" id="ARBA00008040"/>
    </source>
</evidence>
<feature type="binding site" evidence="11">
    <location>
        <position position="374"/>
    </location>
    <ligand>
        <name>FAD</name>
        <dbReference type="ChEBI" id="CHEBI:57692"/>
    </ligand>
</feature>
<dbReference type="GO" id="GO:0000104">
    <property type="term" value="F:succinate dehydrogenase activity"/>
    <property type="evidence" value="ECO:0007669"/>
    <property type="project" value="TreeGrafter"/>
</dbReference>
<dbReference type="PANTHER" id="PTHR11632">
    <property type="entry name" value="SUCCINATE DEHYDROGENASE 2 FLAVOPROTEIN SUBUNIT"/>
    <property type="match status" value="1"/>
</dbReference>
<dbReference type="AlphaFoldDB" id="A0A1J5IDZ3"/>
<keyword evidence="5 11" id="KW-0285">Flavoprotein</keyword>
<gene>
    <name evidence="14" type="ORF">AUK40_06080</name>
</gene>
<dbReference type="STRING" id="1817892.AUK40_06080"/>
<dbReference type="GO" id="GO:0005886">
    <property type="term" value="C:plasma membrane"/>
    <property type="evidence" value="ECO:0007669"/>
    <property type="project" value="TreeGrafter"/>
</dbReference>
<comment type="cofactor">
    <cofactor evidence="1 11">
        <name>FAD</name>
        <dbReference type="ChEBI" id="CHEBI:57692"/>
    </cofactor>
</comment>
<dbReference type="PRINTS" id="PR00411">
    <property type="entry name" value="PNDRDTASEI"/>
</dbReference>
<dbReference type="EMBL" id="MNZT01000112">
    <property type="protein sequence ID" value="OIP95305.1"/>
    <property type="molecule type" value="Genomic_DNA"/>
</dbReference>
<evidence type="ECO:0000256" key="4">
    <source>
        <dbReference type="ARBA" id="ARBA00022448"/>
    </source>
</evidence>
<dbReference type="PRINTS" id="PR00368">
    <property type="entry name" value="FADPNR"/>
</dbReference>
<dbReference type="NCBIfam" id="TIGR01812">
    <property type="entry name" value="sdhA_frdA_Gneg"/>
    <property type="match status" value="1"/>
</dbReference>
<feature type="active site" description="Proton acceptor" evidence="10">
    <location>
        <position position="276"/>
    </location>
</feature>
<feature type="binding site" evidence="11">
    <location>
        <position position="245"/>
    </location>
    <ligand>
        <name>substrate</name>
    </ligand>
</feature>
<dbReference type="GO" id="GO:0009061">
    <property type="term" value="P:anaerobic respiration"/>
    <property type="evidence" value="ECO:0007669"/>
    <property type="project" value="TreeGrafter"/>
</dbReference>
<feature type="binding site" evidence="11">
    <location>
        <begin position="35"/>
        <end position="50"/>
    </location>
    <ligand>
        <name>FAD</name>
        <dbReference type="ChEBI" id="CHEBI:57692"/>
    </ligand>
</feature>
<feature type="binding site" evidence="11">
    <location>
        <position position="233"/>
    </location>
    <ligand>
        <name>substrate</name>
    </ligand>
</feature>
<keyword evidence="8" id="KW-0560">Oxidoreductase</keyword>
<dbReference type="GO" id="GO:0050660">
    <property type="term" value="F:flavin adenine dinucleotide binding"/>
    <property type="evidence" value="ECO:0007669"/>
    <property type="project" value="InterPro"/>
</dbReference>
<name>A0A1J5IDZ3_9BACT</name>
<feature type="domain" description="Fumarate reductase/succinate dehydrogenase flavoprotein-like C-terminal" evidence="13">
    <location>
        <begin position="446"/>
        <end position="529"/>
    </location>
</feature>
<dbReference type="InterPro" id="IPR037099">
    <property type="entry name" value="Fum_R/Succ_DH_flav-like_C_sf"/>
</dbReference>
<dbReference type="Gene3D" id="3.50.50.60">
    <property type="entry name" value="FAD/NAD(P)-binding domain"/>
    <property type="match status" value="1"/>
</dbReference>
<feature type="domain" description="FAD-dependent oxidoreductase 2 FAD-binding" evidence="12">
    <location>
        <begin position="7"/>
        <end position="391"/>
    </location>
</feature>
<keyword evidence="4" id="KW-0813">Transport</keyword>
<evidence type="ECO:0000259" key="13">
    <source>
        <dbReference type="Pfam" id="PF02910"/>
    </source>
</evidence>
<accession>A0A1J5IDZ3</accession>
<organism evidence="14 15">
    <name type="scientific">Candidatus Wirthbacteria bacterium CG2_30_54_11</name>
    <dbReference type="NCBI Taxonomy" id="1817892"/>
    <lineage>
        <taxon>Bacteria</taxon>
        <taxon>Candidatus Wirthbacteria</taxon>
    </lineage>
</organism>
<comment type="similarity">
    <text evidence="3">Belongs to the FAD-dependent oxidoreductase 2 family. FRD/SDH subfamily.</text>
</comment>
<evidence type="ECO:0000259" key="12">
    <source>
        <dbReference type="Pfam" id="PF00890"/>
    </source>
</evidence>
<dbReference type="InterPro" id="IPR015939">
    <property type="entry name" value="Fum_Rdtase/Succ_DH_flav-like_C"/>
</dbReference>
<evidence type="ECO:0008006" key="16">
    <source>
        <dbReference type="Google" id="ProtNLM"/>
    </source>
</evidence>
<dbReference type="InterPro" id="IPR030664">
    <property type="entry name" value="SdhA/FrdA/AprA"/>
</dbReference>
<evidence type="ECO:0000313" key="14">
    <source>
        <dbReference type="EMBL" id="OIP95305.1"/>
    </source>
</evidence>
<dbReference type="GO" id="GO:0009055">
    <property type="term" value="F:electron transfer activity"/>
    <property type="evidence" value="ECO:0007669"/>
    <property type="project" value="TreeGrafter"/>
</dbReference>
<keyword evidence="9" id="KW-0472">Membrane</keyword>
<dbReference type="Gene3D" id="1.20.58.100">
    <property type="entry name" value="Fumarate reductase/succinate dehydrogenase flavoprotein-like, C-terminal domain"/>
    <property type="match status" value="1"/>
</dbReference>
<evidence type="ECO:0000256" key="9">
    <source>
        <dbReference type="ARBA" id="ARBA00023136"/>
    </source>
</evidence>
<dbReference type="SUPFAM" id="SSF46977">
    <property type="entry name" value="Succinate dehydrogenase/fumarate reductase flavoprotein C-terminal domain"/>
    <property type="match status" value="1"/>
</dbReference>
<dbReference type="PANTHER" id="PTHR11632:SF51">
    <property type="entry name" value="SUCCINATE DEHYDROGENASE [UBIQUINONE] FLAVOPROTEIN SUBUNIT, MITOCHONDRIAL"/>
    <property type="match status" value="1"/>
</dbReference>
<comment type="subcellular location">
    <subcellularLocation>
        <location evidence="2">Membrane</location>
        <topology evidence="2">Peripheral membrane protein</topology>
    </subcellularLocation>
</comment>
<dbReference type="Pfam" id="PF00890">
    <property type="entry name" value="FAD_binding_2"/>
    <property type="match status" value="1"/>
</dbReference>
<dbReference type="InterPro" id="IPR014006">
    <property type="entry name" value="Succ_Dhase_FrdA_Gneg"/>
</dbReference>
<feature type="binding site" evidence="11">
    <location>
        <begin position="390"/>
        <end position="391"/>
    </location>
    <ligand>
        <name>FAD</name>
        <dbReference type="ChEBI" id="CHEBI:57692"/>
    </ligand>
</feature>
<evidence type="ECO:0000256" key="5">
    <source>
        <dbReference type="ARBA" id="ARBA00022630"/>
    </source>
</evidence>
<dbReference type="InterPro" id="IPR027477">
    <property type="entry name" value="Succ_DH/fumarate_Rdtase_cat_sf"/>
</dbReference>
<dbReference type="SUPFAM" id="SSF56425">
    <property type="entry name" value="Succinate dehydrogenase/fumarate reductase flavoprotein, catalytic domain"/>
    <property type="match status" value="1"/>
</dbReference>
<evidence type="ECO:0000256" key="11">
    <source>
        <dbReference type="PIRSR" id="PIRSR630664-51"/>
    </source>
</evidence>
<evidence type="ECO:0000256" key="10">
    <source>
        <dbReference type="PIRSR" id="PIRSR000171-1"/>
    </source>
</evidence>
<dbReference type="GO" id="GO:0022900">
    <property type="term" value="P:electron transport chain"/>
    <property type="evidence" value="ECO:0007669"/>
    <property type="project" value="InterPro"/>
</dbReference>
<comment type="caution">
    <text evidence="14">The sequence shown here is derived from an EMBL/GenBank/DDBJ whole genome shotgun (WGS) entry which is preliminary data.</text>
</comment>
<sequence>MSTIRHDIVIIGGGVAGLRAALAARDAGAEVGLLSKVHPIRSASVGAQGGMAAAMNNVQDGDEWKAHYEDTLHSGAGLCDADAVEVLCREGPDAVRELDAAGVLFDRFDDGSVAQRPYGGHSKARCCYSGDKTGHSIVHALYWQCVKKGVHIYPEWYVWELIEEKGTVCGCVALEIRDASVHLVQARAVVLATGGIGQLFSVTSNPFASTGDGIGLARAVGARLRDLEMVQFHPTGLYPRGILITEACRGEGGYLINAENKRFMFDYDPRGDLATRDIVSRGIQTEIDAGRGIQGLPCVGLDVRHLGREEIMKKIPQAAQIAREFANIDLATQILPVSPTAHYFMGGIAISLNGEVYQEGSSQQVIPGLFAAGECSCLSVHGANRLGCNSLLDGAVFGKRAGVSAAAFARGSDQISVPDVRTSIVSEEMHRWTRGTRLDISSGQLRARLQQGMTARTGVFREDQGLRKQQVEIQEIRNQMNSIKYLPRKGRAHQAIERKELLHSLVIAHMMVEGARKRTKSVGAHWRIDS</sequence>
<keyword evidence="7" id="KW-0249">Electron transport</keyword>
<dbReference type="Pfam" id="PF02910">
    <property type="entry name" value="Succ_DH_flav_C"/>
    <property type="match status" value="1"/>
</dbReference>
<dbReference type="Proteomes" id="UP000183245">
    <property type="component" value="Unassembled WGS sequence"/>
</dbReference>
<evidence type="ECO:0000256" key="2">
    <source>
        <dbReference type="ARBA" id="ARBA00004170"/>
    </source>
</evidence>
<dbReference type="SUPFAM" id="SSF51905">
    <property type="entry name" value="FAD/NAD(P)-binding domain"/>
    <property type="match status" value="1"/>
</dbReference>
<feature type="binding site" evidence="11">
    <location>
        <position position="212"/>
    </location>
    <ligand>
        <name>FAD</name>
        <dbReference type="ChEBI" id="CHEBI:57692"/>
    </ligand>
</feature>
<proteinExistence type="inferred from homology"/>
<evidence type="ECO:0000256" key="6">
    <source>
        <dbReference type="ARBA" id="ARBA00022827"/>
    </source>
</evidence>
<dbReference type="InterPro" id="IPR003953">
    <property type="entry name" value="FAD-dep_OxRdtase_2_FAD-bd"/>
</dbReference>
<keyword evidence="6 11" id="KW-0274">FAD</keyword>
<dbReference type="FunFam" id="3.90.700.10:FF:000005">
    <property type="entry name" value="Succinate dehydrogenase flavoprotein subunit"/>
    <property type="match status" value="1"/>
</dbReference>